<proteinExistence type="predicted"/>
<keyword evidence="1" id="KW-0805">Transcription regulation</keyword>
<dbReference type="EMBL" id="WKJK01000010">
    <property type="protein sequence ID" value="MRW92171.1"/>
    <property type="molecule type" value="Genomic_DNA"/>
</dbReference>
<dbReference type="Pfam" id="PF12833">
    <property type="entry name" value="HTH_18"/>
    <property type="match status" value="1"/>
</dbReference>
<dbReference type="InterPro" id="IPR009057">
    <property type="entry name" value="Homeodomain-like_sf"/>
</dbReference>
<reference evidence="5 6" key="1">
    <citation type="submission" date="2019-11" db="EMBL/GenBank/DDBJ databases">
        <title>Novel species isolated from a subtropical stream in China.</title>
        <authorList>
            <person name="Lu H."/>
        </authorList>
    </citation>
    <scope>NUCLEOTIDE SEQUENCE [LARGE SCALE GENOMIC DNA]</scope>
    <source>
        <strain evidence="5 6">FT80W</strain>
    </source>
</reference>
<feature type="domain" description="HTH araC/xylS-type" evidence="4">
    <location>
        <begin position="160"/>
        <end position="257"/>
    </location>
</feature>
<dbReference type="PROSITE" id="PS01124">
    <property type="entry name" value="HTH_ARAC_FAMILY_2"/>
    <property type="match status" value="1"/>
</dbReference>
<dbReference type="PANTHER" id="PTHR11019">
    <property type="entry name" value="HTH-TYPE TRANSCRIPTIONAL REGULATOR NIMR"/>
    <property type="match status" value="1"/>
</dbReference>
<evidence type="ECO:0000256" key="3">
    <source>
        <dbReference type="ARBA" id="ARBA00023163"/>
    </source>
</evidence>
<dbReference type="AlphaFoldDB" id="A0A6I2L266"/>
<dbReference type="InterPro" id="IPR014710">
    <property type="entry name" value="RmlC-like_jellyroll"/>
</dbReference>
<dbReference type="Gene3D" id="1.10.10.60">
    <property type="entry name" value="Homeodomain-like"/>
    <property type="match status" value="1"/>
</dbReference>
<dbReference type="Proteomes" id="UP000433309">
    <property type="component" value="Unassembled WGS sequence"/>
</dbReference>
<keyword evidence="3" id="KW-0804">Transcription</keyword>
<dbReference type="InterPro" id="IPR018060">
    <property type="entry name" value="HTH_AraC"/>
</dbReference>
<evidence type="ECO:0000256" key="1">
    <source>
        <dbReference type="ARBA" id="ARBA00023015"/>
    </source>
</evidence>
<dbReference type="CDD" id="cd06124">
    <property type="entry name" value="cupin_NimR-like_N"/>
    <property type="match status" value="1"/>
</dbReference>
<keyword evidence="2" id="KW-0238">DNA-binding</keyword>
<gene>
    <name evidence="5" type="ORF">GJ699_19435</name>
</gene>
<dbReference type="Pfam" id="PF02311">
    <property type="entry name" value="AraC_binding"/>
    <property type="match status" value="1"/>
</dbReference>
<sequence length="266" mass="29029">MSPTSASPERVDGDGYDIRTLALSFRAGAAIGEHSHSWGQLVFAASGVMRVVTRDAAWLTPPTRAIWLPAGLEHRIDMQSAVAMRTLYIAATRAVPLPEAPMVIAVAPLLRELILYILGIGMLTPADPSHERLAGLLIELLLNAETEDLTLPLPRDTRALKLAQHWQANPDDERGISELAADCGATLRTLQRLFPRETGLTIEAWRQRARLLHAIVSLSSGASVTHAALTCGYRSLAAFNTAFQRHFNTTPKKYGVRSIISTRAQL</sequence>
<dbReference type="Gene3D" id="2.60.120.10">
    <property type="entry name" value="Jelly Rolls"/>
    <property type="match status" value="1"/>
</dbReference>
<name>A0A6I2L266_9BURK</name>
<dbReference type="PANTHER" id="PTHR11019:SF159">
    <property type="entry name" value="TRANSCRIPTIONAL REGULATOR-RELATED"/>
    <property type="match status" value="1"/>
</dbReference>
<dbReference type="RefSeq" id="WP_154379309.1">
    <property type="nucleotide sequence ID" value="NZ_WKJK01000010.1"/>
</dbReference>
<comment type="caution">
    <text evidence="5">The sequence shown here is derived from an EMBL/GenBank/DDBJ whole genome shotgun (WGS) entry which is preliminary data.</text>
</comment>
<dbReference type="GO" id="GO:0043565">
    <property type="term" value="F:sequence-specific DNA binding"/>
    <property type="evidence" value="ECO:0007669"/>
    <property type="project" value="InterPro"/>
</dbReference>
<dbReference type="SMART" id="SM00342">
    <property type="entry name" value="HTH_ARAC"/>
    <property type="match status" value="1"/>
</dbReference>
<dbReference type="GO" id="GO:0003700">
    <property type="term" value="F:DNA-binding transcription factor activity"/>
    <property type="evidence" value="ECO:0007669"/>
    <property type="project" value="InterPro"/>
</dbReference>
<dbReference type="InterPro" id="IPR003313">
    <property type="entry name" value="AraC-bd"/>
</dbReference>
<evidence type="ECO:0000256" key="2">
    <source>
        <dbReference type="ARBA" id="ARBA00023125"/>
    </source>
</evidence>
<dbReference type="SUPFAM" id="SSF46689">
    <property type="entry name" value="Homeodomain-like"/>
    <property type="match status" value="2"/>
</dbReference>
<protein>
    <submittedName>
        <fullName evidence="5">Helix-turn-helix domain-containing protein</fullName>
    </submittedName>
</protein>
<keyword evidence="6" id="KW-1185">Reference proteome</keyword>
<dbReference type="SUPFAM" id="SSF51182">
    <property type="entry name" value="RmlC-like cupins"/>
    <property type="match status" value="1"/>
</dbReference>
<organism evidence="5 6">
    <name type="scientific">Duganella guangzhouensis</name>
    <dbReference type="NCBI Taxonomy" id="2666084"/>
    <lineage>
        <taxon>Bacteria</taxon>
        <taxon>Pseudomonadati</taxon>
        <taxon>Pseudomonadota</taxon>
        <taxon>Betaproteobacteria</taxon>
        <taxon>Burkholderiales</taxon>
        <taxon>Oxalobacteraceae</taxon>
        <taxon>Telluria group</taxon>
        <taxon>Duganella</taxon>
    </lineage>
</organism>
<evidence type="ECO:0000259" key="4">
    <source>
        <dbReference type="PROSITE" id="PS01124"/>
    </source>
</evidence>
<accession>A0A6I2L266</accession>
<evidence type="ECO:0000313" key="5">
    <source>
        <dbReference type="EMBL" id="MRW92171.1"/>
    </source>
</evidence>
<evidence type="ECO:0000313" key="6">
    <source>
        <dbReference type="Proteomes" id="UP000433309"/>
    </source>
</evidence>
<dbReference type="InterPro" id="IPR011051">
    <property type="entry name" value="RmlC_Cupin_sf"/>
</dbReference>